<dbReference type="EnsemblPlants" id="AVESA.00010b.r2.2CG0312780.1">
    <property type="protein sequence ID" value="AVESA.00010b.r2.2CG0312780.1.CDS"/>
    <property type="gene ID" value="AVESA.00010b.r2.2CG0312780"/>
</dbReference>
<accession>A0ACD5USB0</accession>
<name>A0ACD5USB0_AVESA</name>
<protein>
    <submittedName>
        <fullName evidence="1">Uncharacterized protein</fullName>
    </submittedName>
</protein>
<dbReference type="Proteomes" id="UP001732700">
    <property type="component" value="Chromosome 2C"/>
</dbReference>
<sequence>MANSASGMAVCDECKLKFQELKAKRSFRFITFKVNEGTQQVVVDRLGQPGDTYADFAASMPEGECRYAVYDFDFVTDENCQKSKIFFISWSPDTAKTRSKMLYASSKDRFKRELDGIQVELQATDPSEMSMDIVKARAL</sequence>
<reference evidence="1" key="1">
    <citation type="submission" date="2021-05" db="EMBL/GenBank/DDBJ databases">
        <authorList>
            <person name="Scholz U."/>
            <person name="Mascher M."/>
            <person name="Fiebig A."/>
        </authorList>
    </citation>
    <scope>NUCLEOTIDE SEQUENCE [LARGE SCALE GENOMIC DNA]</scope>
</reference>
<proteinExistence type="predicted"/>
<evidence type="ECO:0000313" key="2">
    <source>
        <dbReference type="Proteomes" id="UP001732700"/>
    </source>
</evidence>
<evidence type="ECO:0000313" key="1">
    <source>
        <dbReference type="EnsemblPlants" id="AVESA.00010b.r2.2CG0312780.1.CDS"/>
    </source>
</evidence>
<keyword evidence="2" id="KW-1185">Reference proteome</keyword>
<reference evidence="1" key="2">
    <citation type="submission" date="2025-09" db="UniProtKB">
        <authorList>
            <consortium name="EnsemblPlants"/>
        </authorList>
    </citation>
    <scope>IDENTIFICATION</scope>
</reference>
<organism evidence="1 2">
    <name type="scientific">Avena sativa</name>
    <name type="common">Oat</name>
    <dbReference type="NCBI Taxonomy" id="4498"/>
    <lineage>
        <taxon>Eukaryota</taxon>
        <taxon>Viridiplantae</taxon>
        <taxon>Streptophyta</taxon>
        <taxon>Embryophyta</taxon>
        <taxon>Tracheophyta</taxon>
        <taxon>Spermatophyta</taxon>
        <taxon>Magnoliopsida</taxon>
        <taxon>Liliopsida</taxon>
        <taxon>Poales</taxon>
        <taxon>Poaceae</taxon>
        <taxon>BOP clade</taxon>
        <taxon>Pooideae</taxon>
        <taxon>Poodae</taxon>
        <taxon>Poeae</taxon>
        <taxon>Poeae Chloroplast Group 1 (Aveneae type)</taxon>
        <taxon>Aveninae</taxon>
        <taxon>Avena</taxon>
    </lineage>
</organism>